<sequence>MLLRALLLLSVGYFTYPLTLLSTYMILRLYIFFGVCEKYLDMVLTLVVQSLVSSEDVMAVRVCFMLLEIRVFLLFIVAAFRPMFVRPSRYSFWVLY</sequence>
<keyword evidence="1" id="KW-1133">Transmembrane helix</keyword>
<keyword evidence="3" id="KW-1185">Reference proteome</keyword>
<organism evidence="2 3">
    <name type="scientific">Malus domestica</name>
    <name type="common">Apple</name>
    <name type="synonym">Pyrus malus</name>
    <dbReference type="NCBI Taxonomy" id="3750"/>
    <lineage>
        <taxon>Eukaryota</taxon>
        <taxon>Viridiplantae</taxon>
        <taxon>Streptophyta</taxon>
        <taxon>Embryophyta</taxon>
        <taxon>Tracheophyta</taxon>
        <taxon>Spermatophyta</taxon>
        <taxon>Magnoliopsida</taxon>
        <taxon>eudicotyledons</taxon>
        <taxon>Gunneridae</taxon>
        <taxon>Pentapetalae</taxon>
        <taxon>rosids</taxon>
        <taxon>fabids</taxon>
        <taxon>Rosales</taxon>
        <taxon>Rosaceae</taxon>
        <taxon>Amygdaloideae</taxon>
        <taxon>Maleae</taxon>
        <taxon>Malus</taxon>
    </lineage>
</organism>
<keyword evidence="1" id="KW-0472">Membrane</keyword>
<dbReference type="EMBL" id="RDQH01000328">
    <property type="protein sequence ID" value="RXI06831.1"/>
    <property type="molecule type" value="Genomic_DNA"/>
</dbReference>
<dbReference type="AlphaFoldDB" id="A0A498KI35"/>
<comment type="caution">
    <text evidence="2">The sequence shown here is derived from an EMBL/GenBank/DDBJ whole genome shotgun (WGS) entry which is preliminary data.</text>
</comment>
<dbReference type="Proteomes" id="UP000290289">
    <property type="component" value="Chromosome 2"/>
</dbReference>
<feature type="transmembrane region" description="Helical" evidence="1">
    <location>
        <begin position="7"/>
        <end position="33"/>
    </location>
</feature>
<evidence type="ECO:0000313" key="2">
    <source>
        <dbReference type="EMBL" id="RXI06831.1"/>
    </source>
</evidence>
<gene>
    <name evidence="2" type="ORF">DVH24_025967</name>
</gene>
<feature type="transmembrane region" description="Helical" evidence="1">
    <location>
        <begin position="58"/>
        <end position="80"/>
    </location>
</feature>
<evidence type="ECO:0000256" key="1">
    <source>
        <dbReference type="SAM" id="Phobius"/>
    </source>
</evidence>
<evidence type="ECO:0000313" key="3">
    <source>
        <dbReference type="Proteomes" id="UP000290289"/>
    </source>
</evidence>
<protein>
    <submittedName>
        <fullName evidence="2">Uncharacterized protein</fullName>
    </submittedName>
</protein>
<name>A0A498KI35_MALDO</name>
<keyword evidence="1" id="KW-0812">Transmembrane</keyword>
<proteinExistence type="predicted"/>
<accession>A0A498KI35</accession>
<reference evidence="2 3" key="1">
    <citation type="submission" date="2018-10" db="EMBL/GenBank/DDBJ databases">
        <title>A high-quality apple genome assembly.</title>
        <authorList>
            <person name="Hu J."/>
        </authorList>
    </citation>
    <scope>NUCLEOTIDE SEQUENCE [LARGE SCALE GENOMIC DNA]</scope>
    <source>
        <strain evidence="3">cv. HFTH1</strain>
        <tissue evidence="2">Young leaf</tissue>
    </source>
</reference>